<evidence type="ECO:0000256" key="11">
    <source>
        <dbReference type="SAM" id="Coils"/>
    </source>
</evidence>
<dbReference type="Gene3D" id="3.30.565.10">
    <property type="entry name" value="Histidine kinase-like ATPase, C-terminal domain"/>
    <property type="match status" value="1"/>
</dbReference>
<dbReference type="InterPro" id="IPR005467">
    <property type="entry name" value="His_kinase_dom"/>
</dbReference>
<dbReference type="Pfam" id="PF02518">
    <property type="entry name" value="HATPase_c"/>
    <property type="match status" value="1"/>
</dbReference>
<keyword evidence="7 14" id="KW-0418">Kinase</keyword>
<dbReference type="PANTHER" id="PTHR45453:SF2">
    <property type="entry name" value="HISTIDINE KINASE"/>
    <property type="match status" value="1"/>
</dbReference>
<keyword evidence="11" id="KW-0175">Coiled coil</keyword>
<keyword evidence="5" id="KW-0808">Transferase</keyword>
<feature type="domain" description="Histidine kinase" evidence="13">
    <location>
        <begin position="98"/>
        <end position="308"/>
    </location>
</feature>
<evidence type="ECO:0000256" key="9">
    <source>
        <dbReference type="ARBA" id="ARBA00023012"/>
    </source>
</evidence>
<evidence type="ECO:0000256" key="6">
    <source>
        <dbReference type="ARBA" id="ARBA00022692"/>
    </source>
</evidence>
<dbReference type="SMART" id="SM00387">
    <property type="entry name" value="HATPase_c"/>
    <property type="match status" value="1"/>
</dbReference>
<keyword evidence="6 12" id="KW-0812">Transmembrane</keyword>
<feature type="transmembrane region" description="Helical" evidence="12">
    <location>
        <begin position="37"/>
        <end position="58"/>
    </location>
</feature>
<reference evidence="14 15" key="1">
    <citation type="submission" date="2019-08" db="EMBL/GenBank/DDBJ databases">
        <title>In-depth cultivation of the pig gut microbiome towards novel bacterial diversity and tailored functional studies.</title>
        <authorList>
            <person name="Wylensek D."/>
            <person name="Hitch T.C.A."/>
            <person name="Clavel T."/>
        </authorList>
    </citation>
    <scope>NUCLEOTIDE SEQUENCE [LARGE SCALE GENOMIC DNA]</scope>
    <source>
        <strain evidence="14 15">BL-389-WT-3D</strain>
    </source>
</reference>
<keyword evidence="4" id="KW-1003">Cell membrane</keyword>
<protein>
    <recommendedName>
        <fullName evidence="3">histidine kinase</fullName>
        <ecNumber evidence="3">2.7.13.3</ecNumber>
    </recommendedName>
</protein>
<comment type="catalytic activity">
    <reaction evidence="1">
        <text>ATP + protein L-histidine = ADP + protein N-phospho-L-histidine.</text>
        <dbReference type="EC" id="2.7.13.3"/>
    </reaction>
</comment>
<accession>A0A844FCQ9</accession>
<dbReference type="AlphaFoldDB" id="A0A844FCQ9"/>
<comment type="caution">
    <text evidence="14">The sequence shown here is derived from an EMBL/GenBank/DDBJ whole genome shotgun (WGS) entry which is preliminary data.</text>
</comment>
<keyword evidence="9" id="KW-0902">Two-component regulatory system</keyword>
<dbReference type="Proteomes" id="UP000462363">
    <property type="component" value="Unassembled WGS sequence"/>
</dbReference>
<evidence type="ECO:0000256" key="8">
    <source>
        <dbReference type="ARBA" id="ARBA00022989"/>
    </source>
</evidence>
<dbReference type="InterPro" id="IPR003594">
    <property type="entry name" value="HATPase_dom"/>
</dbReference>
<dbReference type="SUPFAM" id="SSF55874">
    <property type="entry name" value="ATPase domain of HSP90 chaperone/DNA topoisomerase II/histidine kinase"/>
    <property type="match status" value="1"/>
</dbReference>
<evidence type="ECO:0000256" key="2">
    <source>
        <dbReference type="ARBA" id="ARBA00004651"/>
    </source>
</evidence>
<dbReference type="RefSeq" id="WP_009248965.1">
    <property type="nucleotide sequence ID" value="NZ_AP024846.1"/>
</dbReference>
<evidence type="ECO:0000259" key="13">
    <source>
        <dbReference type="PROSITE" id="PS50109"/>
    </source>
</evidence>
<dbReference type="PANTHER" id="PTHR45453">
    <property type="entry name" value="PHOSPHATE REGULON SENSOR PROTEIN PHOR"/>
    <property type="match status" value="1"/>
</dbReference>
<dbReference type="EC" id="2.7.13.3" evidence="3"/>
<evidence type="ECO:0000313" key="14">
    <source>
        <dbReference type="EMBL" id="MSS41461.1"/>
    </source>
</evidence>
<evidence type="ECO:0000256" key="5">
    <source>
        <dbReference type="ARBA" id="ARBA00022679"/>
    </source>
</evidence>
<evidence type="ECO:0000256" key="10">
    <source>
        <dbReference type="ARBA" id="ARBA00023136"/>
    </source>
</evidence>
<keyword evidence="10 12" id="KW-0472">Membrane</keyword>
<dbReference type="EMBL" id="VUMB01000036">
    <property type="protein sequence ID" value="MSS41461.1"/>
    <property type="molecule type" value="Genomic_DNA"/>
</dbReference>
<dbReference type="GO" id="GO:0016036">
    <property type="term" value="P:cellular response to phosphate starvation"/>
    <property type="evidence" value="ECO:0007669"/>
    <property type="project" value="TreeGrafter"/>
</dbReference>
<gene>
    <name evidence="14" type="ORF">FYJ37_14225</name>
</gene>
<dbReference type="GO" id="GO:0004721">
    <property type="term" value="F:phosphoprotein phosphatase activity"/>
    <property type="evidence" value="ECO:0007669"/>
    <property type="project" value="TreeGrafter"/>
</dbReference>
<evidence type="ECO:0000256" key="4">
    <source>
        <dbReference type="ARBA" id="ARBA00022475"/>
    </source>
</evidence>
<organism evidence="14 15">
    <name type="scientific">Clostridium scindens (strain JCM 10418 / VPI 12708)</name>
    <dbReference type="NCBI Taxonomy" id="29347"/>
    <lineage>
        <taxon>Bacteria</taxon>
        <taxon>Bacillati</taxon>
        <taxon>Bacillota</taxon>
        <taxon>Clostridia</taxon>
        <taxon>Lachnospirales</taxon>
        <taxon>Lachnospiraceae</taxon>
    </lineage>
</organism>
<comment type="subcellular location">
    <subcellularLocation>
        <location evidence="2">Cell membrane</location>
        <topology evidence="2">Multi-pass membrane protein</topology>
    </subcellularLocation>
</comment>
<proteinExistence type="predicted"/>
<dbReference type="InterPro" id="IPR036097">
    <property type="entry name" value="HisK_dim/P_sf"/>
</dbReference>
<feature type="coiled-coil region" evidence="11">
    <location>
        <begin position="60"/>
        <end position="94"/>
    </location>
</feature>
<dbReference type="PROSITE" id="PS50109">
    <property type="entry name" value="HIS_KIN"/>
    <property type="match status" value="1"/>
</dbReference>
<dbReference type="SUPFAM" id="SSF47384">
    <property type="entry name" value="Homodimeric domain of signal transducing histidine kinase"/>
    <property type="match status" value="1"/>
</dbReference>
<sequence>MRENRWKIRQELPWIILVSASEGFFTFVLWLTAPDAFGSVAVMAAIFAVLVIASGCIIGKKRQERQMDALQACREELEEAARNCQAQEMQVYQEYIEAWTHEVKTPLSLATLVLDNHREEMSPYVYDRMAHVHHAISGNVDRILYYARLQADHVDYKFERLDLETCVRESLDDFLPIAKERGIDVKTDIASIEVISDRNVLAFMLAQILSNALKYADQESGRVSVDGWMDAKEEGKAHLKVRDNGNGVPYEDLPFIFDKGFTGHRADFRNSTGMGLYFVKKYAEKLAIQVKIDEVPTSDSGFGIELIL</sequence>
<dbReference type="GO" id="GO:0000155">
    <property type="term" value="F:phosphorelay sensor kinase activity"/>
    <property type="evidence" value="ECO:0007669"/>
    <property type="project" value="InterPro"/>
</dbReference>
<keyword evidence="8 12" id="KW-1133">Transmembrane helix</keyword>
<dbReference type="InterPro" id="IPR036890">
    <property type="entry name" value="HATPase_C_sf"/>
</dbReference>
<evidence type="ECO:0000256" key="3">
    <source>
        <dbReference type="ARBA" id="ARBA00012438"/>
    </source>
</evidence>
<evidence type="ECO:0000313" key="15">
    <source>
        <dbReference type="Proteomes" id="UP000462363"/>
    </source>
</evidence>
<evidence type="ECO:0000256" key="12">
    <source>
        <dbReference type="SAM" id="Phobius"/>
    </source>
</evidence>
<name>A0A844FCQ9_CLOSV</name>
<evidence type="ECO:0000256" key="7">
    <source>
        <dbReference type="ARBA" id="ARBA00022777"/>
    </source>
</evidence>
<dbReference type="GO" id="GO:0005886">
    <property type="term" value="C:plasma membrane"/>
    <property type="evidence" value="ECO:0007669"/>
    <property type="project" value="UniProtKB-SubCell"/>
</dbReference>
<evidence type="ECO:0000256" key="1">
    <source>
        <dbReference type="ARBA" id="ARBA00000085"/>
    </source>
</evidence>
<feature type="transmembrane region" description="Helical" evidence="12">
    <location>
        <begin position="12"/>
        <end position="31"/>
    </location>
</feature>
<dbReference type="InterPro" id="IPR050351">
    <property type="entry name" value="BphY/WalK/GraS-like"/>
</dbReference>